<dbReference type="HOGENOM" id="CLU_018003_2_1_1"/>
<evidence type="ECO:0000256" key="10">
    <source>
        <dbReference type="ARBA" id="ARBA00022842"/>
    </source>
</evidence>
<evidence type="ECO:0000256" key="5">
    <source>
        <dbReference type="ARBA" id="ARBA00022640"/>
    </source>
</evidence>
<keyword evidence="9" id="KW-1002">Plastid outer membrane</keyword>
<feature type="coiled-coil region" evidence="15">
    <location>
        <begin position="221"/>
        <end position="284"/>
    </location>
</feature>
<reference evidence="17 18" key="1">
    <citation type="journal article" date="2012" name="Appl. Environ. Microbiol.">
        <title>Short-read sequencing for genomic analysis of the brown rot fungus Fibroporia radiculosa.</title>
        <authorList>
            <person name="Tang J.D."/>
            <person name="Perkins A.D."/>
            <person name="Sonstegard T.S."/>
            <person name="Schroeder S.G."/>
            <person name="Burgess S.C."/>
            <person name="Diehl S.V."/>
        </authorList>
    </citation>
    <scope>NUCLEOTIDE SEQUENCE [LARGE SCALE GENOMIC DNA]</scope>
    <source>
        <strain evidence="17 18">TFFH 294</strain>
    </source>
</reference>
<dbReference type="STRING" id="599839.J4H2Q1"/>
<keyword evidence="8" id="KW-0378">Hydrolase</keyword>
<dbReference type="InterPro" id="IPR006073">
    <property type="entry name" value="GTP-bd"/>
</dbReference>
<keyword evidence="11" id="KW-0653">Protein transport</keyword>
<proteinExistence type="predicted"/>
<evidence type="ECO:0000256" key="8">
    <source>
        <dbReference type="ARBA" id="ARBA00022801"/>
    </source>
</evidence>
<dbReference type="GO" id="GO:0016020">
    <property type="term" value="C:membrane"/>
    <property type="evidence" value="ECO:0007669"/>
    <property type="project" value="UniProtKB-SubCell"/>
</dbReference>
<organism evidence="17 18">
    <name type="scientific">Fibroporia radiculosa</name>
    <dbReference type="NCBI Taxonomy" id="599839"/>
    <lineage>
        <taxon>Eukaryota</taxon>
        <taxon>Fungi</taxon>
        <taxon>Dikarya</taxon>
        <taxon>Basidiomycota</taxon>
        <taxon>Agaricomycotina</taxon>
        <taxon>Agaricomycetes</taxon>
        <taxon>Polyporales</taxon>
        <taxon>Fibroporiaceae</taxon>
        <taxon>Fibroporia</taxon>
    </lineage>
</organism>
<evidence type="ECO:0000256" key="15">
    <source>
        <dbReference type="SAM" id="Coils"/>
    </source>
</evidence>
<dbReference type="PANTHER" id="PTHR10903:SF135">
    <property type="entry name" value="TRANSLOCASE OF CHLOROPLAST 120, CHLOROPLASTIC-RELATED"/>
    <property type="match status" value="1"/>
</dbReference>
<dbReference type="InParanoid" id="J4H2Q1"/>
<comment type="subcellular location">
    <subcellularLocation>
        <location evidence="2">Membrane</location>
        <topology evidence="2">Single-pass membrane protein</topology>
    </subcellularLocation>
    <subcellularLocation>
        <location evidence="14">Plastid</location>
        <location evidence="14">Chloroplast outer membrane</location>
    </subcellularLocation>
</comment>
<protein>
    <recommendedName>
        <fullName evidence="16">G domain-containing protein</fullName>
    </recommendedName>
</protein>
<keyword evidence="13" id="KW-0472">Membrane</keyword>
<evidence type="ECO:0000256" key="12">
    <source>
        <dbReference type="ARBA" id="ARBA00022989"/>
    </source>
</evidence>
<keyword evidence="3" id="KW-0813">Transport</keyword>
<evidence type="ECO:0000256" key="14">
    <source>
        <dbReference type="ARBA" id="ARBA00024013"/>
    </source>
</evidence>
<evidence type="ECO:0000256" key="2">
    <source>
        <dbReference type="ARBA" id="ARBA00004167"/>
    </source>
</evidence>
<dbReference type="GO" id="GO:0015031">
    <property type="term" value="P:protein transport"/>
    <property type="evidence" value="ECO:0007669"/>
    <property type="project" value="UniProtKB-KW"/>
</dbReference>
<keyword evidence="15" id="KW-0175">Coiled coil</keyword>
<keyword evidence="12" id="KW-1133">Transmembrane helix</keyword>
<dbReference type="RefSeq" id="XP_012181197.1">
    <property type="nucleotide sequence ID" value="XM_012325807.1"/>
</dbReference>
<name>J4H2Q1_9APHY</name>
<keyword evidence="10" id="KW-0460">Magnesium</keyword>
<feature type="domain" description="G" evidence="16">
    <location>
        <begin position="14"/>
        <end position="105"/>
    </location>
</feature>
<comment type="cofactor">
    <cofactor evidence="1">
        <name>Mg(2+)</name>
        <dbReference type="ChEBI" id="CHEBI:18420"/>
    </cofactor>
</comment>
<dbReference type="EMBL" id="HE797055">
    <property type="protein sequence ID" value="CCM01914.1"/>
    <property type="molecule type" value="Genomic_DNA"/>
</dbReference>
<dbReference type="InterPro" id="IPR027417">
    <property type="entry name" value="P-loop_NTPase"/>
</dbReference>
<dbReference type="PANTHER" id="PTHR10903">
    <property type="entry name" value="GTPASE, IMAP FAMILY MEMBER-RELATED"/>
    <property type="match status" value="1"/>
</dbReference>
<dbReference type="CDD" id="cd00882">
    <property type="entry name" value="Ras_like_GTPase"/>
    <property type="match status" value="1"/>
</dbReference>
<dbReference type="Pfam" id="PF01926">
    <property type="entry name" value="MMR_HSR1"/>
    <property type="match status" value="1"/>
</dbReference>
<evidence type="ECO:0000256" key="4">
    <source>
        <dbReference type="ARBA" id="ARBA00022528"/>
    </source>
</evidence>
<keyword evidence="6" id="KW-0812">Transmembrane</keyword>
<dbReference type="SUPFAM" id="SSF52540">
    <property type="entry name" value="P-loop containing nucleoside triphosphate hydrolases"/>
    <property type="match status" value="1"/>
</dbReference>
<evidence type="ECO:0000256" key="13">
    <source>
        <dbReference type="ARBA" id="ARBA00023136"/>
    </source>
</evidence>
<keyword evidence="18" id="KW-1185">Reference proteome</keyword>
<dbReference type="GeneID" id="24096825"/>
<dbReference type="GO" id="GO:0046872">
    <property type="term" value="F:metal ion binding"/>
    <property type="evidence" value="ECO:0007669"/>
    <property type="project" value="UniProtKB-KW"/>
</dbReference>
<dbReference type="Gene3D" id="3.40.50.300">
    <property type="entry name" value="P-loop containing nucleotide triphosphate hydrolases"/>
    <property type="match status" value="1"/>
</dbReference>
<dbReference type="Proteomes" id="UP000006352">
    <property type="component" value="Unassembled WGS sequence"/>
</dbReference>
<keyword evidence="7" id="KW-0479">Metal-binding</keyword>
<dbReference type="AlphaFoldDB" id="J4H2Q1"/>
<dbReference type="GO" id="GO:0016787">
    <property type="term" value="F:hydrolase activity"/>
    <property type="evidence" value="ECO:0007669"/>
    <property type="project" value="UniProtKB-KW"/>
</dbReference>
<gene>
    <name evidence="17" type="ORF">FIBRA_03985</name>
</gene>
<sequence length="327" mass="36933">MTVANGVDASRKLIAVTGPTGVGKTTFINAVCRSNLEVGASLESCTKAVQVANCEVGGEKFTLIDTPGFDDTYKSQADILKDIADFLEQTYEKGRKVSGVIYMHRISDVRVGGIARENFRLFTKICGQKAMKNVLILTTMWEEVPIALGESREQELARNPRFFKLAIDDGARMCRLLQDTNPASQMIQLFMTYLPKVLQMQRELVDEHKQLPQTEAGTELRSELDEQVERHRMELQGLYAEMSHLVAQRENSHEEELRELKIQVEMLKGRVAMLERDKRKLAEDGKKPSRSIRTRLKQFFLSRSADSLVVEKMRNGTGCLDANGFVL</sequence>
<evidence type="ECO:0000313" key="18">
    <source>
        <dbReference type="Proteomes" id="UP000006352"/>
    </source>
</evidence>
<dbReference type="GO" id="GO:0005525">
    <property type="term" value="F:GTP binding"/>
    <property type="evidence" value="ECO:0007669"/>
    <property type="project" value="InterPro"/>
</dbReference>
<evidence type="ECO:0000256" key="6">
    <source>
        <dbReference type="ARBA" id="ARBA00022692"/>
    </source>
</evidence>
<dbReference type="InterPro" id="IPR045058">
    <property type="entry name" value="GIMA/IAN/Toc"/>
</dbReference>
<evidence type="ECO:0000256" key="7">
    <source>
        <dbReference type="ARBA" id="ARBA00022723"/>
    </source>
</evidence>
<evidence type="ECO:0000313" key="17">
    <source>
        <dbReference type="EMBL" id="CCM01914.1"/>
    </source>
</evidence>
<evidence type="ECO:0000256" key="3">
    <source>
        <dbReference type="ARBA" id="ARBA00022448"/>
    </source>
</evidence>
<keyword evidence="4" id="KW-0150">Chloroplast</keyword>
<accession>J4H2Q1</accession>
<evidence type="ECO:0000259" key="16">
    <source>
        <dbReference type="Pfam" id="PF01926"/>
    </source>
</evidence>
<keyword evidence="5" id="KW-0934">Plastid</keyword>
<evidence type="ECO:0000256" key="1">
    <source>
        <dbReference type="ARBA" id="ARBA00001946"/>
    </source>
</evidence>
<dbReference type="OrthoDB" id="8954335at2759"/>
<evidence type="ECO:0000256" key="11">
    <source>
        <dbReference type="ARBA" id="ARBA00022927"/>
    </source>
</evidence>
<evidence type="ECO:0000256" key="9">
    <source>
        <dbReference type="ARBA" id="ARBA00022805"/>
    </source>
</evidence>